<evidence type="ECO:0000256" key="1">
    <source>
        <dbReference type="SAM" id="Phobius"/>
    </source>
</evidence>
<keyword evidence="3" id="KW-1185">Reference proteome</keyword>
<name>A0A318H4R6_9BURK</name>
<proteinExistence type="predicted"/>
<dbReference type="RefSeq" id="WP_110399359.1">
    <property type="nucleotide sequence ID" value="NZ_QJJS01000002.1"/>
</dbReference>
<keyword evidence="1" id="KW-0472">Membrane</keyword>
<keyword evidence="1" id="KW-1133">Transmembrane helix</keyword>
<organism evidence="2 3">
    <name type="scientific">Sphaerotilus hippei</name>
    <dbReference type="NCBI Taxonomy" id="744406"/>
    <lineage>
        <taxon>Bacteria</taxon>
        <taxon>Pseudomonadati</taxon>
        <taxon>Pseudomonadota</taxon>
        <taxon>Betaproteobacteria</taxon>
        <taxon>Burkholderiales</taxon>
        <taxon>Sphaerotilaceae</taxon>
        <taxon>Sphaerotilus</taxon>
    </lineage>
</organism>
<dbReference type="OrthoDB" id="8604580at2"/>
<dbReference type="Pfam" id="PF05545">
    <property type="entry name" value="FixQ"/>
    <property type="match status" value="1"/>
</dbReference>
<dbReference type="AlphaFoldDB" id="A0A318H4R6"/>
<comment type="caution">
    <text evidence="2">The sequence shown here is derived from an EMBL/GenBank/DDBJ whole genome shotgun (WGS) entry which is preliminary data.</text>
</comment>
<dbReference type="CDD" id="cd01324">
    <property type="entry name" value="cbb3_Oxidase_CcoQ"/>
    <property type="match status" value="1"/>
</dbReference>
<evidence type="ECO:0000313" key="3">
    <source>
        <dbReference type="Proteomes" id="UP000247811"/>
    </source>
</evidence>
<accession>A0A318H4R6</accession>
<dbReference type="EMBL" id="QJJS01000002">
    <property type="protein sequence ID" value="PXW98731.1"/>
    <property type="molecule type" value="Genomic_DNA"/>
</dbReference>
<feature type="transmembrane region" description="Helical" evidence="1">
    <location>
        <begin position="6"/>
        <end position="26"/>
    </location>
</feature>
<evidence type="ECO:0000313" key="2">
    <source>
        <dbReference type="EMBL" id="PXW98731.1"/>
    </source>
</evidence>
<protein>
    <submittedName>
        <fullName evidence="2">Cytochrome c oxidase cbb3-type subunit 4</fullName>
    </submittedName>
</protein>
<dbReference type="Proteomes" id="UP000247811">
    <property type="component" value="Unassembled WGS sequence"/>
</dbReference>
<sequence length="57" mass="6190">MDVNFLRSMVTVGFFAAFLGIIAWAYSKKNRQDFDDAAALPFQADDTASATIGGARE</sequence>
<gene>
    <name evidence="2" type="ORF">C7444_102213</name>
</gene>
<keyword evidence="1" id="KW-0812">Transmembrane</keyword>
<reference evidence="2 3" key="1">
    <citation type="submission" date="2018-05" db="EMBL/GenBank/DDBJ databases">
        <title>Genomic Encyclopedia of Type Strains, Phase IV (KMG-IV): sequencing the most valuable type-strain genomes for metagenomic binning, comparative biology and taxonomic classification.</title>
        <authorList>
            <person name="Goeker M."/>
        </authorList>
    </citation>
    <scope>NUCLEOTIDE SEQUENCE [LARGE SCALE GENOMIC DNA]</scope>
    <source>
        <strain evidence="2 3">DSM 566</strain>
    </source>
</reference>
<dbReference type="InterPro" id="IPR008621">
    <property type="entry name" value="Cbb3-typ_cyt_oxidase_comp"/>
</dbReference>